<dbReference type="Proteomes" id="UP001610335">
    <property type="component" value="Unassembled WGS sequence"/>
</dbReference>
<sequence length="312" mass="34369">MPLDEKPNSDEISPITSQSTSPPSTNNPTTTAHSLETLQVLPKILQEGIILLASGPALLLQAAQPSLKHNLGQTPSEDNTNNASTSTSTSTSPSHPANLTTDLPTTLQSILGYIACLAFGTKEEKDALIGRLRLGQPPVPVSSNNPASQLWIIATLYATATDFYQRIYGEFDYRTAERGFLEFSLVLKNLEPVVLAPGLWPDSRAAFWKYWDEQIEQLNVSAEARNFASELMNRSDLPRGFSYMKPVMRAVAIEMVPDRIREAYGLKSTAGTRGLYRTTMGFSVAVWPALPKRLRAYPVQGYLEDMRGHLNV</sequence>
<evidence type="ECO:0000259" key="2">
    <source>
        <dbReference type="Pfam" id="PF09995"/>
    </source>
</evidence>
<dbReference type="Pfam" id="PF09995">
    <property type="entry name" value="MPAB_Lcp_cat"/>
    <property type="match status" value="1"/>
</dbReference>
<proteinExistence type="predicted"/>
<evidence type="ECO:0000256" key="1">
    <source>
        <dbReference type="SAM" id="MobiDB-lite"/>
    </source>
</evidence>
<feature type="compositionally biased region" description="Low complexity" evidence="1">
    <location>
        <begin position="12"/>
        <end position="31"/>
    </location>
</feature>
<keyword evidence="4" id="KW-1185">Reference proteome</keyword>
<feature type="domain" description="ER-bound oxygenase mpaB/mpaB'/Rubber oxygenase catalytic" evidence="2">
    <location>
        <begin position="45"/>
        <end position="283"/>
    </location>
</feature>
<dbReference type="PANTHER" id="PTHR36151:SF3">
    <property type="entry name" value="ER-BOUND OXYGENASE MPAB_MPAB'_RUBBER OXYGENASE CATALYTIC DOMAIN-CONTAINING PROTEIN"/>
    <property type="match status" value="1"/>
</dbReference>
<gene>
    <name evidence="3" type="ORF">BDW59DRAFT_58648</name>
</gene>
<feature type="region of interest" description="Disordered" evidence="1">
    <location>
        <begin position="1"/>
        <end position="31"/>
    </location>
</feature>
<name>A0ABR4IHK4_9EURO</name>
<dbReference type="InterPro" id="IPR018713">
    <property type="entry name" value="MPAB/Lcp_cat_dom"/>
</dbReference>
<organism evidence="3 4">
    <name type="scientific">Aspergillus cavernicola</name>
    <dbReference type="NCBI Taxonomy" id="176166"/>
    <lineage>
        <taxon>Eukaryota</taxon>
        <taxon>Fungi</taxon>
        <taxon>Dikarya</taxon>
        <taxon>Ascomycota</taxon>
        <taxon>Pezizomycotina</taxon>
        <taxon>Eurotiomycetes</taxon>
        <taxon>Eurotiomycetidae</taxon>
        <taxon>Eurotiales</taxon>
        <taxon>Aspergillaceae</taxon>
        <taxon>Aspergillus</taxon>
        <taxon>Aspergillus subgen. Nidulantes</taxon>
    </lineage>
</organism>
<protein>
    <recommendedName>
        <fullName evidence="2">ER-bound oxygenase mpaB/mpaB'/Rubber oxygenase catalytic domain-containing protein</fullName>
    </recommendedName>
</protein>
<accession>A0ABR4IHK4</accession>
<dbReference type="PANTHER" id="PTHR36151">
    <property type="entry name" value="BLR2777 PROTEIN"/>
    <property type="match status" value="1"/>
</dbReference>
<evidence type="ECO:0000313" key="3">
    <source>
        <dbReference type="EMBL" id="KAL2827210.1"/>
    </source>
</evidence>
<feature type="compositionally biased region" description="Low complexity" evidence="1">
    <location>
        <begin position="79"/>
        <end position="92"/>
    </location>
</feature>
<feature type="region of interest" description="Disordered" evidence="1">
    <location>
        <begin position="69"/>
        <end position="101"/>
    </location>
</feature>
<comment type="caution">
    <text evidence="3">The sequence shown here is derived from an EMBL/GenBank/DDBJ whole genome shotgun (WGS) entry which is preliminary data.</text>
</comment>
<reference evidence="3 4" key="1">
    <citation type="submission" date="2024-07" db="EMBL/GenBank/DDBJ databases">
        <title>Section-level genome sequencing and comparative genomics of Aspergillus sections Usti and Cavernicolus.</title>
        <authorList>
            <consortium name="Lawrence Berkeley National Laboratory"/>
            <person name="Nybo J.L."/>
            <person name="Vesth T.C."/>
            <person name="Theobald S."/>
            <person name="Frisvad J.C."/>
            <person name="Larsen T.O."/>
            <person name="Kjaerboelling I."/>
            <person name="Rothschild-Mancinelli K."/>
            <person name="Lyhne E.K."/>
            <person name="Kogle M.E."/>
            <person name="Barry K."/>
            <person name="Clum A."/>
            <person name="Na H."/>
            <person name="Ledsgaard L."/>
            <person name="Lin J."/>
            <person name="Lipzen A."/>
            <person name="Kuo A."/>
            <person name="Riley R."/>
            <person name="Mondo S."/>
            <person name="LaButti K."/>
            <person name="Haridas S."/>
            <person name="Pangalinan J."/>
            <person name="Salamov A.A."/>
            <person name="Simmons B.A."/>
            <person name="Magnuson J.K."/>
            <person name="Chen J."/>
            <person name="Drula E."/>
            <person name="Henrissat B."/>
            <person name="Wiebenga A."/>
            <person name="Lubbers R.J."/>
            <person name="Gomes A.C."/>
            <person name="Makela M.R."/>
            <person name="Stajich J."/>
            <person name="Grigoriev I.V."/>
            <person name="Mortensen U.H."/>
            <person name="De vries R.P."/>
            <person name="Baker S.E."/>
            <person name="Andersen M.R."/>
        </authorList>
    </citation>
    <scope>NUCLEOTIDE SEQUENCE [LARGE SCALE GENOMIC DNA]</scope>
    <source>
        <strain evidence="3 4">CBS 600.67</strain>
    </source>
</reference>
<dbReference type="EMBL" id="JBFXLS010000026">
    <property type="protein sequence ID" value="KAL2827210.1"/>
    <property type="molecule type" value="Genomic_DNA"/>
</dbReference>
<evidence type="ECO:0000313" key="4">
    <source>
        <dbReference type="Proteomes" id="UP001610335"/>
    </source>
</evidence>